<dbReference type="Proteomes" id="UP000078561">
    <property type="component" value="Unassembled WGS sequence"/>
</dbReference>
<dbReference type="InterPro" id="IPR036322">
    <property type="entry name" value="WD40_repeat_dom_sf"/>
</dbReference>
<evidence type="ECO:0000256" key="1">
    <source>
        <dbReference type="ARBA" id="ARBA00022574"/>
    </source>
</evidence>
<dbReference type="STRING" id="4829.A0A163JVK0"/>
<keyword evidence="5" id="KW-1185">Reference proteome</keyword>
<gene>
    <name evidence="4" type="primary">ABSGL_10882.1 scaffold 12033</name>
</gene>
<name>A0A163JVK0_ABSGL</name>
<dbReference type="OrthoDB" id="2414538at2759"/>
<evidence type="ECO:0000313" key="5">
    <source>
        <dbReference type="Proteomes" id="UP000078561"/>
    </source>
</evidence>
<dbReference type="EMBL" id="LT554417">
    <property type="protein sequence ID" value="SAM05016.1"/>
    <property type="molecule type" value="Genomic_DNA"/>
</dbReference>
<dbReference type="InParanoid" id="A0A163JVK0"/>
<dbReference type="GO" id="GO:0005737">
    <property type="term" value="C:cytoplasm"/>
    <property type="evidence" value="ECO:0007669"/>
    <property type="project" value="TreeGrafter"/>
</dbReference>
<dbReference type="Gene3D" id="2.130.10.10">
    <property type="entry name" value="YVTN repeat-like/Quinoprotein amine dehydrogenase"/>
    <property type="match status" value="2"/>
</dbReference>
<organism evidence="4">
    <name type="scientific">Absidia glauca</name>
    <name type="common">Pin mould</name>
    <dbReference type="NCBI Taxonomy" id="4829"/>
    <lineage>
        <taxon>Eukaryota</taxon>
        <taxon>Fungi</taxon>
        <taxon>Fungi incertae sedis</taxon>
        <taxon>Mucoromycota</taxon>
        <taxon>Mucoromycotina</taxon>
        <taxon>Mucoromycetes</taxon>
        <taxon>Mucorales</taxon>
        <taxon>Cunninghamellaceae</taxon>
        <taxon>Absidia</taxon>
    </lineage>
</organism>
<evidence type="ECO:0000256" key="2">
    <source>
        <dbReference type="ARBA" id="ARBA00022737"/>
    </source>
</evidence>
<dbReference type="InterPro" id="IPR001680">
    <property type="entry name" value="WD40_rpt"/>
</dbReference>
<protein>
    <recommendedName>
        <fullName evidence="6">Anaphase-promoting complex subunit 4 WD40 domain-containing protein</fullName>
    </recommendedName>
</protein>
<dbReference type="SUPFAM" id="SSF50978">
    <property type="entry name" value="WD40 repeat-like"/>
    <property type="match status" value="1"/>
</dbReference>
<keyword evidence="1 3" id="KW-0853">WD repeat</keyword>
<reference evidence="4" key="1">
    <citation type="submission" date="2016-04" db="EMBL/GenBank/DDBJ databases">
        <authorList>
            <person name="Evans L.H."/>
            <person name="Alamgir A."/>
            <person name="Owens N."/>
            <person name="Weber N.D."/>
            <person name="Virtaneva K."/>
            <person name="Barbian K."/>
            <person name="Babar A."/>
            <person name="Rosenke K."/>
        </authorList>
    </citation>
    <scope>NUCLEOTIDE SEQUENCE [LARGE SCALE GENOMIC DNA]</scope>
    <source>
        <strain evidence="4">CBS 101.48</strain>
    </source>
</reference>
<dbReference type="AlphaFoldDB" id="A0A163JVK0"/>
<sequence>MSATLSQCLWQRRCNKYNTSRSTLSNKFSRQVYGDPFFLNRMVLDESLQSPMNDIVTSLCWSGEGDYLLSGSCSGQLYLWNTFDSTQRRTINSSTGSSESGPIWLCDLESGHSIATYPCSKASTRLEMNGSDEVLSCSEDGIIRQFDLREQHRCDPESECRASMILDYRQHTTIKGDPVRLQSISIDPFAPHYFAVAGSQNYAYLHDRRMQHTSSLVKLFVNKNGTAFSGTSQNELCYGNICKFSSTESGSLLVNWSDDDIYLFNIYDDGMSVTATSQGDESDTTFNVVQHRRRYTGHLNPWVNDECVGFYGLDEEYIISGTDDGMIFLWNRANEKVVQMLTVDRSPITGIKAHPTLPLLAITGSSSMIKLYTPRSAPSLTSPSTHPFSESSYATTSHMYEADILINRNERLKHGNPSHLFNHLIRNDSDPPPCYIQ</sequence>
<dbReference type="GO" id="GO:0045717">
    <property type="term" value="P:negative regulation of fatty acid biosynthetic process"/>
    <property type="evidence" value="ECO:0007669"/>
    <property type="project" value="TreeGrafter"/>
</dbReference>
<dbReference type="InterPro" id="IPR015943">
    <property type="entry name" value="WD40/YVTN_repeat-like_dom_sf"/>
</dbReference>
<accession>A0A163JVK0</accession>
<proteinExistence type="predicted"/>
<keyword evidence="2" id="KW-0677">Repeat</keyword>
<dbReference type="SMART" id="SM00320">
    <property type="entry name" value="WD40"/>
    <property type="match status" value="5"/>
</dbReference>
<evidence type="ECO:0000256" key="3">
    <source>
        <dbReference type="PROSITE-ProRule" id="PRU00221"/>
    </source>
</evidence>
<dbReference type="Pfam" id="PF00400">
    <property type="entry name" value="WD40"/>
    <property type="match status" value="2"/>
</dbReference>
<dbReference type="PANTHER" id="PTHR15574">
    <property type="entry name" value="WD REPEAT DOMAIN-CONTAINING FAMILY"/>
    <property type="match status" value="1"/>
</dbReference>
<feature type="repeat" description="WD" evidence="3">
    <location>
        <begin position="49"/>
        <end position="90"/>
    </location>
</feature>
<evidence type="ECO:0008006" key="6">
    <source>
        <dbReference type="Google" id="ProtNLM"/>
    </source>
</evidence>
<dbReference type="PROSITE" id="PS50082">
    <property type="entry name" value="WD_REPEATS_2"/>
    <property type="match status" value="1"/>
</dbReference>
<dbReference type="GO" id="GO:0080008">
    <property type="term" value="C:Cul4-RING E3 ubiquitin ligase complex"/>
    <property type="evidence" value="ECO:0007669"/>
    <property type="project" value="TreeGrafter"/>
</dbReference>
<evidence type="ECO:0000313" key="4">
    <source>
        <dbReference type="EMBL" id="SAM05016.1"/>
    </source>
</evidence>
<dbReference type="PANTHER" id="PTHR15574:SF40">
    <property type="entry name" value="WD AND TETRATRICOPEPTIDE REPEATS PROTEIN 1"/>
    <property type="match status" value="1"/>
</dbReference>
<dbReference type="InterPro" id="IPR045151">
    <property type="entry name" value="DCAF8"/>
</dbReference>